<evidence type="ECO:0000313" key="2">
    <source>
        <dbReference type="Proteomes" id="UP000434052"/>
    </source>
</evidence>
<dbReference type="SUPFAM" id="SSF55729">
    <property type="entry name" value="Acyl-CoA N-acyltransferases (Nat)"/>
    <property type="match status" value="1"/>
</dbReference>
<proteinExistence type="predicted"/>
<dbReference type="Proteomes" id="UP000434052">
    <property type="component" value="Unassembled WGS sequence"/>
</dbReference>
<evidence type="ECO:0008006" key="3">
    <source>
        <dbReference type="Google" id="ProtNLM"/>
    </source>
</evidence>
<protein>
    <recommendedName>
        <fullName evidence="3">N-acetyltransferase domain-containing protein</fullName>
    </recommendedName>
</protein>
<dbReference type="OrthoDB" id="5452444at2"/>
<dbReference type="InterPro" id="IPR016181">
    <property type="entry name" value="Acyl_CoA_acyltransferase"/>
</dbReference>
<accession>A0A6P1ZBA1</accession>
<dbReference type="RefSeq" id="WP_144307452.1">
    <property type="nucleotide sequence ID" value="NZ_QMIF01000026.1"/>
</dbReference>
<gene>
    <name evidence="1" type="ORF">DQK91_21395</name>
</gene>
<reference evidence="1 2" key="1">
    <citation type="submission" date="2018-06" db="EMBL/GenBank/DDBJ databases">
        <title>Complete genome of Desulfovibrio marinus P48SEP.</title>
        <authorList>
            <person name="Crispim J.S."/>
            <person name="Vidigal P.M.P."/>
            <person name="Silva L.C.F."/>
            <person name="Araujo L.C."/>
            <person name="Laguardia C.N."/>
            <person name="Dias R.S."/>
            <person name="Sousa M.P."/>
            <person name="Paula S.O."/>
            <person name="Silva C."/>
        </authorList>
    </citation>
    <scope>NUCLEOTIDE SEQUENCE [LARGE SCALE GENOMIC DNA]</scope>
    <source>
        <strain evidence="1 2">P48SEP</strain>
    </source>
</reference>
<evidence type="ECO:0000313" key="1">
    <source>
        <dbReference type="EMBL" id="TVM30260.1"/>
    </source>
</evidence>
<comment type="caution">
    <text evidence="1">The sequence shown here is derived from an EMBL/GenBank/DDBJ whole genome shotgun (WGS) entry which is preliminary data.</text>
</comment>
<dbReference type="EMBL" id="QMIF01000026">
    <property type="protein sequence ID" value="TVM30260.1"/>
    <property type="molecule type" value="Genomic_DNA"/>
</dbReference>
<organism evidence="1 2">
    <name type="scientific">Oceanidesulfovibrio marinus</name>
    <dbReference type="NCBI Taxonomy" id="370038"/>
    <lineage>
        <taxon>Bacteria</taxon>
        <taxon>Pseudomonadati</taxon>
        <taxon>Thermodesulfobacteriota</taxon>
        <taxon>Desulfovibrionia</taxon>
        <taxon>Desulfovibrionales</taxon>
        <taxon>Desulfovibrionaceae</taxon>
        <taxon>Oceanidesulfovibrio</taxon>
    </lineage>
</organism>
<name>A0A6P1ZBA1_9BACT</name>
<sequence>MITVEHHCRIVPKAMMNDPALAGFWDRLAESRTVNAVFYGGDCTSREHFVAFVRRPDVLFFGLLWDGEPGGFLILDRIEGRWARIHFGMFKGFYGHKARTMARFGVAHLLFWQMDGTYVFDGFMGITPENNKLAQRFIQKVGARVYCTIPEIGVISHTSRDTVNESWMEA</sequence>
<dbReference type="AlphaFoldDB" id="A0A6P1ZBA1"/>